<feature type="transmembrane region" description="Helical" evidence="2">
    <location>
        <begin position="487"/>
        <end position="505"/>
    </location>
</feature>
<dbReference type="InterPro" id="IPR029044">
    <property type="entry name" value="Nucleotide-diphossugar_trans"/>
</dbReference>
<feature type="transmembrane region" description="Helical" evidence="2">
    <location>
        <begin position="633"/>
        <end position="651"/>
    </location>
</feature>
<feature type="transmembrane region" description="Helical" evidence="2">
    <location>
        <begin position="309"/>
        <end position="335"/>
    </location>
</feature>
<feature type="compositionally biased region" description="Low complexity" evidence="1">
    <location>
        <begin position="50"/>
        <end position="62"/>
    </location>
</feature>
<reference evidence="3 4" key="1">
    <citation type="journal article" date="2009" name="Int. J. Syst. Evol. Microbiol.">
        <title>Janibacter hoylei sp. nov., Bacillus isronensis sp. nov. and Bacillus aryabhattai sp. nov., isolated from cryotubes used for collecting air from the upper atmosphere.</title>
        <authorList>
            <person name="Shivaji S."/>
            <person name="Chaturvedi P."/>
            <person name="Begum Z."/>
            <person name="Pindi P.K."/>
            <person name="Manorama R."/>
            <person name="Padmanaban D.A."/>
            <person name="Shouche Y.S."/>
            <person name="Pawar S."/>
            <person name="Vaishampayan P."/>
            <person name="Dutt C.B."/>
            <person name="Datta G.N."/>
            <person name="Manchanda R.K."/>
            <person name="Rao U.R."/>
            <person name="Bhargava P.M."/>
            <person name="Narlikar J.V."/>
        </authorList>
    </citation>
    <scope>NUCLEOTIDE SEQUENCE [LARGE SCALE GENOMIC DNA]</scope>
    <source>
        <strain evidence="3 4">PVAS-1</strain>
    </source>
</reference>
<feature type="region of interest" description="Disordered" evidence="1">
    <location>
        <begin position="23"/>
        <end position="62"/>
    </location>
</feature>
<evidence type="ECO:0000256" key="2">
    <source>
        <dbReference type="SAM" id="Phobius"/>
    </source>
</evidence>
<evidence type="ECO:0000313" key="3">
    <source>
        <dbReference type="EMBL" id="RWU85801.1"/>
    </source>
</evidence>
<feature type="transmembrane region" description="Helical" evidence="2">
    <location>
        <begin position="689"/>
        <end position="707"/>
    </location>
</feature>
<keyword evidence="2" id="KW-1133">Transmembrane helix</keyword>
<dbReference type="Gene3D" id="3.90.550.10">
    <property type="entry name" value="Spore Coat Polysaccharide Biosynthesis Protein SpsA, Chain A"/>
    <property type="match status" value="1"/>
</dbReference>
<dbReference type="AlphaFoldDB" id="A0A444BBH5"/>
<feature type="transmembrane region" description="Helical" evidence="2">
    <location>
        <begin position="787"/>
        <end position="807"/>
    </location>
</feature>
<accession>A0A444BBH5</accession>
<dbReference type="Proteomes" id="UP000288711">
    <property type="component" value="Unassembled WGS sequence"/>
</dbReference>
<feature type="transmembrane region" description="Helical" evidence="2">
    <location>
        <begin position="755"/>
        <end position="775"/>
    </location>
</feature>
<evidence type="ECO:0008006" key="5">
    <source>
        <dbReference type="Google" id="ProtNLM"/>
    </source>
</evidence>
<name>A0A444BBH5_9MICO</name>
<sequence length="1063" mass="110306">MRGPPGVPRVRARARRTFRHLGRSVRARAPQAQEARSLTVGEVVTQRSLPSTSATPSRRTTTPPVTVTAVVVARSRDDAGQVLSSLLAQDRLPDRLLLVDGALDGLGDTSDLLAPVADAGIEVLTSTLGPRRGIRRILPAMVDRLPRDGSGRDLVWVLTSRTRPHPEALRLLVAASGRGVGMVGPKLVDERDPSRIVRLGLQVTRTGRIVPTPVAGTTDQGQHDGDVDAVAAPLDGLLIDRDTYEALDGHDPALGDLGGDLDLGWRSQRAGRRVVLAPRAAVAVRPTAAELRPTPDHRRQARRAALARAHFAAAPFVALWIALSSLVGGLALVVLKRPGMGADELASLPAVLDVRTLRSRLRGRAPREVARGDLDALFVTPREARRRLVDEARGSTGPGAAVEARSLEVERGGGWLTHPLLWLLVATCALSAWSARHVTAQLRHRVDSGLVGGELLGGRATAGQLWDSWWMTWHGPGWGGAAEQSPAVVVLAALSGLVGWVPGLGSGHSPAGMVLTLLVVTALPLAALTAYGAAGTFTDRRWLRAAAALAWVTTAPAAAAVGEGRIGAIALLVLLPRVGAGVVRATRRTAAPSATVRTALWAALLASLVPLAGVVVVAAGLGLLLVGDARRRWAGVALVAVPLLLAGPWLLTLQAAPRRLLAGWGMTATQDPTAVDRLALGQLAGGATTTWWTAALLALGAIALLVPGRRPASWAAAVCALAGLAWTLGAPHLVIGHRAQGEPGAGAALTPWVGAGQLLLVAGALVAVLVAADTLPRAWRGAGHRRWLVLPALVLPVVAIGSGVVVGQHSYGDQLATWREPRPLVAVAAAEGPTASRTLVVETTDSGVSYRLVGSEPGPLVRDLTESSPPVPGEEQVAAAVAQVLGAGEGGRTPSEVFAEHGVSHVVIVSPTDAQRRLVDASPGLARLGSSAGTITWAVRSDVTGGAVPSRARLEAGDTSTTVATGAHADTDGDVDAVGGDTLVVAESLDWSDRAVVRADGRRLEAATHSAIPTYELPDDTEDVSIDVGAGHPVWKAGQALALVLALYLALPTERRVDPEEDE</sequence>
<feature type="transmembrane region" description="Helical" evidence="2">
    <location>
        <begin position="546"/>
        <end position="579"/>
    </location>
</feature>
<comment type="caution">
    <text evidence="3">The sequence shown here is derived from an EMBL/GenBank/DDBJ whole genome shotgun (WGS) entry which is preliminary data.</text>
</comment>
<feature type="transmembrane region" description="Helical" evidence="2">
    <location>
        <begin position="599"/>
        <end position="626"/>
    </location>
</feature>
<keyword evidence="2" id="KW-0472">Membrane</keyword>
<feature type="transmembrane region" description="Helical" evidence="2">
    <location>
        <begin position="511"/>
        <end position="534"/>
    </location>
</feature>
<keyword evidence="2" id="KW-0812">Transmembrane</keyword>
<keyword evidence="4" id="KW-1185">Reference proteome</keyword>
<feature type="transmembrane region" description="Helical" evidence="2">
    <location>
        <begin position="714"/>
        <end position="735"/>
    </location>
</feature>
<dbReference type="EMBL" id="PIPF01000001">
    <property type="protein sequence ID" value="RWU85801.1"/>
    <property type="molecule type" value="Genomic_DNA"/>
</dbReference>
<gene>
    <name evidence="3" type="ORF">CWN80_02230</name>
</gene>
<organism evidence="3 4">
    <name type="scientific">Janibacter hoylei PVAS-1</name>
    <dbReference type="NCBI Taxonomy" id="1210046"/>
    <lineage>
        <taxon>Bacteria</taxon>
        <taxon>Bacillati</taxon>
        <taxon>Actinomycetota</taxon>
        <taxon>Actinomycetes</taxon>
        <taxon>Micrococcales</taxon>
        <taxon>Intrasporangiaceae</taxon>
        <taxon>Janibacter</taxon>
    </lineage>
</organism>
<proteinExistence type="predicted"/>
<dbReference type="Pfam" id="PF13641">
    <property type="entry name" value="Glyco_tranf_2_3"/>
    <property type="match status" value="1"/>
</dbReference>
<dbReference type="SUPFAM" id="SSF53448">
    <property type="entry name" value="Nucleotide-diphospho-sugar transferases"/>
    <property type="match status" value="1"/>
</dbReference>
<evidence type="ECO:0000256" key="1">
    <source>
        <dbReference type="SAM" id="MobiDB-lite"/>
    </source>
</evidence>
<evidence type="ECO:0000313" key="4">
    <source>
        <dbReference type="Proteomes" id="UP000288711"/>
    </source>
</evidence>
<protein>
    <recommendedName>
        <fullName evidence="5">Glycosyltransferase family 2 protein</fullName>
    </recommendedName>
</protein>